<dbReference type="InterPro" id="IPR011990">
    <property type="entry name" value="TPR-like_helical_dom_sf"/>
</dbReference>
<dbReference type="Gene3D" id="3.90.640.10">
    <property type="entry name" value="Actin, Chain A, domain 4"/>
    <property type="match status" value="1"/>
</dbReference>
<feature type="region of interest" description="Disordered" evidence="3">
    <location>
        <begin position="1"/>
        <end position="49"/>
    </location>
</feature>
<dbReference type="OrthoDB" id="434160at2759"/>
<dbReference type="STRING" id="94643.A0A2A9M5R4"/>
<dbReference type="GO" id="GO:0140662">
    <property type="term" value="F:ATP-dependent protein folding chaperone"/>
    <property type="evidence" value="ECO:0007669"/>
    <property type="project" value="InterPro"/>
</dbReference>
<dbReference type="InterPro" id="IPR013126">
    <property type="entry name" value="Hsp_70_fam"/>
</dbReference>
<evidence type="ECO:0000256" key="1">
    <source>
        <dbReference type="ARBA" id="ARBA00022741"/>
    </source>
</evidence>
<dbReference type="Gene3D" id="1.25.40.10">
    <property type="entry name" value="Tetratricopeptide repeat domain"/>
    <property type="match status" value="1"/>
</dbReference>
<dbReference type="GO" id="GO:0005829">
    <property type="term" value="C:cytosol"/>
    <property type="evidence" value="ECO:0007669"/>
    <property type="project" value="TreeGrafter"/>
</dbReference>
<organism evidence="4 5">
    <name type="scientific">Besnoitia besnoiti</name>
    <name type="common">Apicomplexan protozoan</name>
    <dbReference type="NCBI Taxonomy" id="94643"/>
    <lineage>
        <taxon>Eukaryota</taxon>
        <taxon>Sar</taxon>
        <taxon>Alveolata</taxon>
        <taxon>Apicomplexa</taxon>
        <taxon>Conoidasida</taxon>
        <taxon>Coccidia</taxon>
        <taxon>Eucoccidiorida</taxon>
        <taxon>Eimeriorina</taxon>
        <taxon>Sarcocystidae</taxon>
        <taxon>Besnoitia</taxon>
    </lineage>
</organism>
<dbReference type="PROSITE" id="PS01036">
    <property type="entry name" value="HSP70_3"/>
    <property type="match status" value="1"/>
</dbReference>
<dbReference type="KEGG" id="bbes:BESB_026250"/>
<dbReference type="SUPFAM" id="SSF53067">
    <property type="entry name" value="Actin-like ATPase domain"/>
    <property type="match status" value="2"/>
</dbReference>
<dbReference type="PANTHER" id="PTHR45639">
    <property type="entry name" value="HSC70CB, ISOFORM G-RELATED"/>
    <property type="match status" value="1"/>
</dbReference>
<dbReference type="EMBL" id="NWUJ01000014">
    <property type="protein sequence ID" value="PFH31651.1"/>
    <property type="molecule type" value="Genomic_DNA"/>
</dbReference>
<evidence type="ECO:0000313" key="4">
    <source>
        <dbReference type="EMBL" id="PFH31651.1"/>
    </source>
</evidence>
<dbReference type="PANTHER" id="PTHR45639:SF28">
    <property type="entry name" value="HEAT SHOCK PROTEIN-LIKE PROTEIN"/>
    <property type="match status" value="1"/>
</dbReference>
<keyword evidence="5" id="KW-1185">Reference proteome</keyword>
<keyword evidence="1" id="KW-0547">Nucleotide-binding</keyword>
<name>A0A2A9M5R4_BESBE</name>
<dbReference type="RefSeq" id="XP_029215660.1">
    <property type="nucleotide sequence ID" value="XM_029361305.1"/>
</dbReference>
<dbReference type="GeneID" id="40307677"/>
<dbReference type="Pfam" id="PF00012">
    <property type="entry name" value="HSP70"/>
    <property type="match status" value="2"/>
</dbReference>
<comment type="caution">
    <text evidence="4">The sequence shown here is derived from an EMBL/GenBank/DDBJ whole genome shotgun (WGS) entry which is preliminary data.</text>
</comment>
<sequence length="833" mass="89510">MESPQQTPPAGEHEAAAADVQMEEARPQSSAAQPAETQPGEGAQSPQREKALQIASLKDFCCAGVDFGAQNSVLASAALAMPLAVDVEGNALANRSTPSTEAFDGKLRLVGEEAEARATSNLKNTISHLPLWIRVKDHASLEALKTRFAFSAFPAVSFDTARREPVFEVLFDDETVQVPLTLVVSHYLKTLVSFAGTSRGQPVATNALAIALPASFSLEDFRLVREACDLAGFSRLVVSEAKDELEAAETDAAGPLLLTRADALLNCWSGKHLPQVYAELPSVRMPTGANGDAVESGAADEEVKFIALVDVGFAETNVQVAELRPRKEVAAAEMNGEKTHKIQNEIALKRLALAVDNQLGTVDAINLLASHVTGVVKTKHGDDVVTHSKRALRLFAGCQRVVKDLSGLPDTTLALEGFLQDEVDLTLPVSRDLFEKLCAPLKERLAALVASAFASAGVAPAQVAGMDLVGGGSRIPWVAETLAAALSQGGSEEAAQRLRRTLDGSSSVAVGAVFAAEGRRYVAPVAVGGERAVEASLEALASRLALTEAQELARRAVRNSMESYLFQMQGALCGPHRALFSEADRTAITALLRENEDWLLDHPEAAQREFEEKFESLKAELQQRCAAYFAAVEQEKAAKEKELEEAARAAAVNAQGEDLDVKLPNSQCLKRAKKNKDEGNELFKDGNTEMAVQRYIKAVQYTAKLFDLSPQDKAEADALKLACNLNLAQAYLKLSASADTKVPLTSTQETFLKKAISCCDAALETDATNLKAAYRRALANEKLRDFDAAMADVQKGLAASPADADLLKLKDRLDRQMKVQKEKAKKLYAKMFS</sequence>
<dbReference type="VEuPathDB" id="ToxoDB:BESB_026250"/>
<reference evidence="4 5" key="1">
    <citation type="submission" date="2017-09" db="EMBL/GenBank/DDBJ databases">
        <title>Genome sequencing of Besnoitia besnoiti strain Bb-Ger1.</title>
        <authorList>
            <person name="Schares G."/>
            <person name="Venepally P."/>
            <person name="Lorenzi H.A."/>
        </authorList>
    </citation>
    <scope>NUCLEOTIDE SEQUENCE [LARGE SCALE GENOMIC DNA]</scope>
    <source>
        <strain evidence="4 5">Bb-Ger1</strain>
    </source>
</reference>
<gene>
    <name evidence="4" type="ORF">BESB_026250</name>
</gene>
<dbReference type="InterPro" id="IPR043129">
    <property type="entry name" value="ATPase_NBD"/>
</dbReference>
<accession>A0A2A9M5R4</accession>
<dbReference type="Proteomes" id="UP000224006">
    <property type="component" value="Unassembled WGS sequence"/>
</dbReference>
<dbReference type="SUPFAM" id="SSF48452">
    <property type="entry name" value="TPR-like"/>
    <property type="match status" value="1"/>
</dbReference>
<evidence type="ECO:0000256" key="2">
    <source>
        <dbReference type="ARBA" id="ARBA00022840"/>
    </source>
</evidence>
<keyword evidence="2" id="KW-0067">ATP-binding</keyword>
<feature type="compositionally biased region" description="Polar residues" evidence="3">
    <location>
        <begin position="27"/>
        <end position="36"/>
    </location>
</feature>
<dbReference type="Gene3D" id="3.30.420.40">
    <property type="match status" value="1"/>
</dbReference>
<dbReference type="InterPro" id="IPR029048">
    <property type="entry name" value="HSP70_C_sf"/>
</dbReference>
<dbReference type="SUPFAM" id="SSF100934">
    <property type="entry name" value="Heat shock protein 70kD (HSP70), C-terminal subdomain"/>
    <property type="match status" value="1"/>
</dbReference>
<protein>
    <submittedName>
        <fullName evidence="4">Tetratricopeptide repeat-containing protein</fullName>
    </submittedName>
</protein>
<dbReference type="AlphaFoldDB" id="A0A2A9M5R4"/>
<evidence type="ECO:0000256" key="3">
    <source>
        <dbReference type="SAM" id="MobiDB-lite"/>
    </source>
</evidence>
<dbReference type="GO" id="GO:0005634">
    <property type="term" value="C:nucleus"/>
    <property type="evidence" value="ECO:0007669"/>
    <property type="project" value="TreeGrafter"/>
</dbReference>
<dbReference type="InterPro" id="IPR018181">
    <property type="entry name" value="Heat_shock_70_CS"/>
</dbReference>
<dbReference type="Gene3D" id="1.20.1270.10">
    <property type="match status" value="1"/>
</dbReference>
<evidence type="ECO:0000313" key="5">
    <source>
        <dbReference type="Proteomes" id="UP000224006"/>
    </source>
</evidence>
<dbReference type="GO" id="GO:0005524">
    <property type="term" value="F:ATP binding"/>
    <property type="evidence" value="ECO:0007669"/>
    <property type="project" value="UniProtKB-KW"/>
</dbReference>
<proteinExistence type="predicted"/>